<dbReference type="PANTHER" id="PTHR11467:SF29">
    <property type="entry name" value="OS03G0711600 PROTEIN"/>
    <property type="match status" value="1"/>
</dbReference>
<proteinExistence type="predicted"/>
<dbReference type="Gene3D" id="1.10.10.10">
    <property type="entry name" value="Winged helix-like DNA-binding domain superfamily/Winged helix DNA-binding domain"/>
    <property type="match status" value="1"/>
</dbReference>
<reference evidence="6 7" key="1">
    <citation type="journal article" date="2022" name="Nat. Plants">
        <title>Genomes of leafy and leafless Platanthera orchids illuminate the evolution of mycoheterotrophy.</title>
        <authorList>
            <person name="Li M.H."/>
            <person name="Liu K.W."/>
            <person name="Li Z."/>
            <person name="Lu H.C."/>
            <person name="Ye Q.L."/>
            <person name="Zhang D."/>
            <person name="Wang J.Y."/>
            <person name="Li Y.F."/>
            <person name="Zhong Z.M."/>
            <person name="Liu X."/>
            <person name="Yu X."/>
            <person name="Liu D.K."/>
            <person name="Tu X.D."/>
            <person name="Liu B."/>
            <person name="Hao Y."/>
            <person name="Liao X.Y."/>
            <person name="Jiang Y.T."/>
            <person name="Sun W.H."/>
            <person name="Chen J."/>
            <person name="Chen Y.Q."/>
            <person name="Ai Y."/>
            <person name="Zhai J.W."/>
            <person name="Wu S.S."/>
            <person name="Zhou Z."/>
            <person name="Hsiao Y.Y."/>
            <person name="Wu W.L."/>
            <person name="Chen Y.Y."/>
            <person name="Lin Y.F."/>
            <person name="Hsu J.L."/>
            <person name="Li C.Y."/>
            <person name="Wang Z.W."/>
            <person name="Zhao X."/>
            <person name="Zhong W.Y."/>
            <person name="Ma X.K."/>
            <person name="Ma L."/>
            <person name="Huang J."/>
            <person name="Chen G.Z."/>
            <person name="Huang M.Z."/>
            <person name="Huang L."/>
            <person name="Peng D.H."/>
            <person name="Luo Y.B."/>
            <person name="Zou S.Q."/>
            <person name="Chen S.P."/>
            <person name="Lan S."/>
            <person name="Tsai W.C."/>
            <person name="Van de Peer Y."/>
            <person name="Liu Z.J."/>
        </authorList>
    </citation>
    <scope>NUCLEOTIDE SEQUENCE [LARGE SCALE GENOMIC DNA]</scope>
    <source>
        <strain evidence="6">Lor288</strain>
    </source>
</reference>
<feature type="region of interest" description="Disordered" evidence="4">
    <location>
        <begin position="98"/>
        <end position="148"/>
    </location>
</feature>
<dbReference type="Proteomes" id="UP001412067">
    <property type="component" value="Unassembled WGS sequence"/>
</dbReference>
<dbReference type="SUPFAM" id="SSF46785">
    <property type="entry name" value="Winged helix' DNA-binding domain"/>
    <property type="match status" value="1"/>
</dbReference>
<feature type="domain" description="H15" evidence="5">
    <location>
        <begin position="29"/>
        <end position="98"/>
    </location>
</feature>
<feature type="compositionally biased region" description="Basic residues" evidence="4">
    <location>
        <begin position="123"/>
        <end position="138"/>
    </location>
</feature>
<keyword evidence="7" id="KW-1185">Reference proteome</keyword>
<evidence type="ECO:0000256" key="3">
    <source>
        <dbReference type="ARBA" id="ARBA00023242"/>
    </source>
</evidence>
<accession>A0ABR2M8S6</accession>
<keyword evidence="3" id="KW-0539">Nucleus</keyword>
<dbReference type="EMBL" id="JBBWWR010000010">
    <property type="protein sequence ID" value="KAK8960281.1"/>
    <property type="molecule type" value="Genomic_DNA"/>
</dbReference>
<name>A0ABR2M8S6_9ASPA</name>
<protein>
    <recommendedName>
        <fullName evidence="5">H15 domain-containing protein</fullName>
    </recommendedName>
</protein>
<dbReference type="InterPro" id="IPR036390">
    <property type="entry name" value="WH_DNA-bd_sf"/>
</dbReference>
<dbReference type="Pfam" id="PF00538">
    <property type="entry name" value="Linker_histone"/>
    <property type="match status" value="1"/>
</dbReference>
<feature type="region of interest" description="Disordered" evidence="4">
    <location>
        <begin position="208"/>
        <end position="251"/>
    </location>
</feature>
<keyword evidence="2" id="KW-0238">DNA-binding</keyword>
<comment type="subcellular location">
    <subcellularLocation>
        <location evidence="1">Nucleus</location>
    </subcellularLocation>
</comment>
<organism evidence="6 7">
    <name type="scientific">Platanthera guangdongensis</name>
    <dbReference type="NCBI Taxonomy" id="2320717"/>
    <lineage>
        <taxon>Eukaryota</taxon>
        <taxon>Viridiplantae</taxon>
        <taxon>Streptophyta</taxon>
        <taxon>Embryophyta</taxon>
        <taxon>Tracheophyta</taxon>
        <taxon>Spermatophyta</taxon>
        <taxon>Magnoliopsida</taxon>
        <taxon>Liliopsida</taxon>
        <taxon>Asparagales</taxon>
        <taxon>Orchidaceae</taxon>
        <taxon>Orchidoideae</taxon>
        <taxon>Orchideae</taxon>
        <taxon>Orchidinae</taxon>
        <taxon>Platanthera</taxon>
    </lineage>
</organism>
<evidence type="ECO:0000256" key="2">
    <source>
        <dbReference type="ARBA" id="ARBA00023125"/>
    </source>
</evidence>
<dbReference type="InterPro" id="IPR005818">
    <property type="entry name" value="Histone_H1/H5_H15"/>
</dbReference>
<evidence type="ECO:0000256" key="1">
    <source>
        <dbReference type="ARBA" id="ARBA00004123"/>
    </source>
</evidence>
<comment type="caution">
    <text evidence="6">The sequence shown here is derived from an EMBL/GenBank/DDBJ whole genome shotgun (WGS) entry which is preliminary data.</text>
</comment>
<feature type="region of interest" description="Disordered" evidence="4">
    <location>
        <begin position="292"/>
        <end position="325"/>
    </location>
</feature>
<dbReference type="InterPro" id="IPR017956">
    <property type="entry name" value="AT_hook_DNA-bd_motif"/>
</dbReference>
<dbReference type="CDD" id="cd00073">
    <property type="entry name" value="H15"/>
    <property type="match status" value="1"/>
</dbReference>
<sequence length="325" mass="34825">MTTDAASPIPTAAAVAVAVSPNVFPKAHHHPPYENMILSAIEALNSRKGSTTQAISDYIVGHYSGLAPTHPTLLTHHLDRLISKGAIKMLNFSYKLSDGSKKSSLPKKPTALPEPAAAAPVEHKKRGRPPKLKRKPGRPPKSTAPLSPASIYIIPQGTHLHSDILQKFPGAAAIVLPKSLLSERTACNSIIIFPNVIQSLVDASACKRKPGRPRNVDKRRPGRPRKKALELNQNPAGGGDGVNPEAKGPGRPWKIRDMLVPGITQTALTNGSKIAIDELEAVKKAVDLGISESVHGTEETPRLNKRKSAGRPKKRPLIEGYPPVT</sequence>
<dbReference type="PRINTS" id="PR00929">
    <property type="entry name" value="ATHOOK"/>
</dbReference>
<dbReference type="SMART" id="SM00526">
    <property type="entry name" value="H15"/>
    <property type="match status" value="1"/>
</dbReference>
<evidence type="ECO:0000313" key="7">
    <source>
        <dbReference type="Proteomes" id="UP001412067"/>
    </source>
</evidence>
<evidence type="ECO:0000256" key="4">
    <source>
        <dbReference type="SAM" id="MobiDB-lite"/>
    </source>
</evidence>
<dbReference type="PANTHER" id="PTHR11467">
    <property type="entry name" value="HISTONE H1"/>
    <property type="match status" value="1"/>
</dbReference>
<dbReference type="InterPro" id="IPR036388">
    <property type="entry name" value="WH-like_DNA-bd_sf"/>
</dbReference>
<gene>
    <name evidence="6" type="ORF">KSP40_PGU019834</name>
</gene>
<dbReference type="PROSITE" id="PS51504">
    <property type="entry name" value="H15"/>
    <property type="match status" value="1"/>
</dbReference>
<feature type="compositionally biased region" description="Low complexity" evidence="4">
    <location>
        <begin position="106"/>
        <end position="120"/>
    </location>
</feature>
<feature type="compositionally biased region" description="Basic residues" evidence="4">
    <location>
        <begin position="303"/>
        <end position="315"/>
    </location>
</feature>
<evidence type="ECO:0000259" key="5">
    <source>
        <dbReference type="PROSITE" id="PS51504"/>
    </source>
</evidence>
<evidence type="ECO:0000313" key="6">
    <source>
        <dbReference type="EMBL" id="KAK8960281.1"/>
    </source>
</evidence>